<accession>A0AA86VTB3</accession>
<dbReference type="PANTHER" id="PTHR47184:SF3">
    <property type="entry name" value="PHOSPHATIDYLINOSITOL 3-AND 4-KINASE FAMILY PROTEIN-RELATED"/>
    <property type="match status" value="1"/>
</dbReference>
<dbReference type="Proteomes" id="UP001189624">
    <property type="component" value="Chromosome 9"/>
</dbReference>
<gene>
    <name evidence="1" type="ORF">AYBTSS11_LOCUS26025</name>
</gene>
<dbReference type="Gramene" id="rna-AYBTSS11_LOCUS26025">
    <property type="protein sequence ID" value="CAJ1973958.1"/>
    <property type="gene ID" value="gene-AYBTSS11_LOCUS26025"/>
</dbReference>
<dbReference type="PANTHER" id="PTHR47184">
    <property type="entry name" value="PHOSPHATIDYLINOSITOL 3-AND 4-KINASE FAMILY PROTEIN-RELATED"/>
    <property type="match status" value="1"/>
</dbReference>
<dbReference type="EMBL" id="OY731406">
    <property type="protein sequence ID" value="CAJ1973958.1"/>
    <property type="molecule type" value="Genomic_DNA"/>
</dbReference>
<protein>
    <submittedName>
        <fullName evidence="1">Uncharacterized protein</fullName>
    </submittedName>
</protein>
<reference evidence="1" key="1">
    <citation type="submission" date="2023-10" db="EMBL/GenBank/DDBJ databases">
        <authorList>
            <person name="Domelevo Entfellner J.-B."/>
        </authorList>
    </citation>
    <scope>NUCLEOTIDE SEQUENCE</scope>
</reference>
<dbReference type="AlphaFoldDB" id="A0AA86VTB3"/>
<sequence>MKGKTFLMSGFMNEPELPPQQLESALNRHANLRGPLASYASQPTIKSTLSRSTLAVLGLANETHVQQILSTSLHSSDTRIWLLDQLKIVVDKIDRLLGFLDIQREDTEKQIYTVTSNQECSLFRVCDHPALGHASSRIIVFRISRQPTSRNGTHAYDPLTHMPMEVLETNLIKTCGHGGIKFDSTRTPFKTFHEQKFSLANILVQETWGTKSTKPVPVLPGVPS</sequence>
<organism evidence="1 2">
    <name type="scientific">Sphenostylis stenocarpa</name>
    <dbReference type="NCBI Taxonomy" id="92480"/>
    <lineage>
        <taxon>Eukaryota</taxon>
        <taxon>Viridiplantae</taxon>
        <taxon>Streptophyta</taxon>
        <taxon>Embryophyta</taxon>
        <taxon>Tracheophyta</taxon>
        <taxon>Spermatophyta</taxon>
        <taxon>Magnoliopsida</taxon>
        <taxon>eudicotyledons</taxon>
        <taxon>Gunneridae</taxon>
        <taxon>Pentapetalae</taxon>
        <taxon>rosids</taxon>
        <taxon>fabids</taxon>
        <taxon>Fabales</taxon>
        <taxon>Fabaceae</taxon>
        <taxon>Papilionoideae</taxon>
        <taxon>50 kb inversion clade</taxon>
        <taxon>NPAAA clade</taxon>
        <taxon>indigoferoid/millettioid clade</taxon>
        <taxon>Phaseoleae</taxon>
        <taxon>Sphenostylis</taxon>
    </lineage>
</organism>
<name>A0AA86VTB3_9FABA</name>
<evidence type="ECO:0000313" key="1">
    <source>
        <dbReference type="EMBL" id="CAJ1973958.1"/>
    </source>
</evidence>
<proteinExistence type="predicted"/>
<keyword evidence="2" id="KW-1185">Reference proteome</keyword>
<evidence type="ECO:0000313" key="2">
    <source>
        <dbReference type="Proteomes" id="UP001189624"/>
    </source>
</evidence>